<feature type="domain" description="4Fe-4S ferredoxin-type" evidence="8">
    <location>
        <begin position="161"/>
        <end position="191"/>
    </location>
</feature>
<dbReference type="Pfam" id="PF12838">
    <property type="entry name" value="Fer4_7"/>
    <property type="match status" value="3"/>
</dbReference>
<dbReference type="PANTHER" id="PTHR43687">
    <property type="entry name" value="ADENYLYLSULFATE REDUCTASE, BETA SUBUNIT"/>
    <property type="match status" value="1"/>
</dbReference>
<dbReference type="GO" id="GO:0051539">
    <property type="term" value="F:4 iron, 4 sulfur cluster binding"/>
    <property type="evidence" value="ECO:0007669"/>
    <property type="project" value="UniProtKB-KW"/>
</dbReference>
<dbReference type="CDD" id="cd10549">
    <property type="entry name" value="MtMvhB_like"/>
    <property type="match status" value="2"/>
</dbReference>
<dbReference type="InterPro" id="IPR017896">
    <property type="entry name" value="4Fe4S_Fe-S-bd"/>
</dbReference>
<evidence type="ECO:0000256" key="3">
    <source>
        <dbReference type="ARBA" id="ARBA00022723"/>
    </source>
</evidence>
<dbReference type="PROSITE" id="PS51379">
    <property type="entry name" value="4FE4S_FER_2"/>
    <property type="match status" value="10"/>
</dbReference>
<feature type="domain" description="4Fe-4S ferredoxin-type" evidence="8">
    <location>
        <begin position="193"/>
        <end position="222"/>
    </location>
</feature>
<evidence type="ECO:0000256" key="6">
    <source>
        <dbReference type="ARBA" id="ARBA00023004"/>
    </source>
</evidence>
<evidence type="ECO:0000259" key="8">
    <source>
        <dbReference type="PROSITE" id="PS51379"/>
    </source>
</evidence>
<dbReference type="PANTHER" id="PTHR43687:SF6">
    <property type="entry name" value="L-ASPARTATE SEMIALDEHYDE SULFURTRANSFERASE IRON-SULFUR SUBUNIT"/>
    <property type="match status" value="1"/>
</dbReference>
<dbReference type="Proteomes" id="UP000783037">
    <property type="component" value="Unassembled WGS sequence"/>
</dbReference>
<dbReference type="Gene3D" id="3.30.70.20">
    <property type="match status" value="6"/>
</dbReference>
<feature type="domain" description="4Fe-4S ferredoxin-type" evidence="8">
    <location>
        <begin position="316"/>
        <end position="345"/>
    </location>
</feature>
<dbReference type="GO" id="GO:0016491">
    <property type="term" value="F:oxidoreductase activity"/>
    <property type="evidence" value="ECO:0007669"/>
    <property type="project" value="UniProtKB-ARBA"/>
</dbReference>
<keyword evidence="6" id="KW-0408">Iron</keyword>
<dbReference type="Pfam" id="PF13247">
    <property type="entry name" value="Fer4_11"/>
    <property type="match status" value="1"/>
</dbReference>
<evidence type="ECO:0000256" key="4">
    <source>
        <dbReference type="ARBA" id="ARBA00022737"/>
    </source>
</evidence>
<keyword evidence="3" id="KW-0479">Metal-binding</keyword>
<dbReference type="Pfam" id="PF00037">
    <property type="entry name" value="Fer4"/>
    <property type="match status" value="1"/>
</dbReference>
<evidence type="ECO:0000256" key="2">
    <source>
        <dbReference type="ARBA" id="ARBA00022485"/>
    </source>
</evidence>
<feature type="domain" description="4Fe-4S ferredoxin-type" evidence="8">
    <location>
        <begin position="426"/>
        <end position="455"/>
    </location>
</feature>
<protein>
    <submittedName>
        <fullName evidence="9">4Fe-4S dicluster domain-containing protein</fullName>
    </submittedName>
</protein>
<comment type="caution">
    <text evidence="9">The sequence shown here is derived from an EMBL/GenBank/DDBJ whole genome shotgun (WGS) entry which is preliminary data.</text>
</comment>
<reference evidence="9" key="1">
    <citation type="submission" date="2019-04" db="EMBL/GenBank/DDBJ databases">
        <title>Evolution of Biomass-Degrading Anaerobic Consortia Revealed by Metagenomics.</title>
        <authorList>
            <person name="Peng X."/>
        </authorList>
    </citation>
    <scope>NUCLEOTIDE SEQUENCE</scope>
    <source>
        <strain evidence="9">SIG18</strain>
    </source>
</reference>
<feature type="domain" description="4Fe-4S ferredoxin-type" evidence="8">
    <location>
        <begin position="123"/>
        <end position="152"/>
    </location>
</feature>
<accession>A0A8T3V5E0</accession>
<keyword evidence="1" id="KW-0813">Transport</keyword>
<feature type="domain" description="4Fe-4S ferredoxin-type" evidence="8">
    <location>
        <begin position="346"/>
        <end position="374"/>
    </location>
</feature>
<name>A0A8T3V5E0_9EURY</name>
<feature type="domain" description="4Fe-4S ferredoxin-type" evidence="8">
    <location>
        <begin position="52"/>
        <end position="81"/>
    </location>
</feature>
<feature type="domain" description="4Fe-4S ferredoxin-type" evidence="8">
    <location>
        <begin position="89"/>
        <end position="118"/>
    </location>
</feature>
<evidence type="ECO:0000256" key="5">
    <source>
        <dbReference type="ARBA" id="ARBA00022982"/>
    </source>
</evidence>
<keyword evidence="5" id="KW-0249">Electron transport</keyword>
<dbReference type="SUPFAM" id="SSF54862">
    <property type="entry name" value="4Fe-4S ferredoxins"/>
    <property type="match status" value="3"/>
</dbReference>
<proteinExistence type="predicted"/>
<keyword evidence="2" id="KW-0004">4Fe-4S</keyword>
<feature type="domain" description="4Fe-4S ferredoxin-type" evidence="8">
    <location>
        <begin position="20"/>
        <end position="51"/>
    </location>
</feature>
<dbReference type="EMBL" id="SUTK01000011">
    <property type="protein sequence ID" value="MBE6501501.1"/>
    <property type="molecule type" value="Genomic_DNA"/>
</dbReference>
<keyword evidence="7" id="KW-0411">Iron-sulfur</keyword>
<evidence type="ECO:0000313" key="10">
    <source>
        <dbReference type="Proteomes" id="UP000783037"/>
    </source>
</evidence>
<evidence type="ECO:0000256" key="1">
    <source>
        <dbReference type="ARBA" id="ARBA00022448"/>
    </source>
</evidence>
<sequence>MSVMIDSFTKTPRPLRHVDVDFVIDQTKCADCKDKPCLESCPIDAVYLDESDGLIKLKSTCFGCVLCRNACPYDAISLDVKMDPPLKENVPNINTKLCKACGACVQACKNGSIHIVADGTHEPHSEIDKDTCVRCGYCFRVCPTDAIKYGELLPKTVKGGKAVVINQPKCIGCMTCTRVCPSMGAINVGRTNKLPYINPGYCARCEECMHSCPSGAIRYSSRKKAYKMYSEIKSYDIVSSIIDYDIKRLSLDLISLNKVLQKVGKAIALEFNDQNFEHFIECKVNDMMERELKISLNTNIEIDKFTKLVGSYLMDRNIEVYDKKCIACGECYNVCPVNAIEQNGPNPITINDDCIYCGKCVEVCQFDAIGAYDDYFYSKDQDLYYARSFLYKQRIGDFSLSDDKCQACAICVKNCPVDALTLTDDDKIEFDGEKCIYCRNCEAICPLDAIRIVNFR</sequence>
<dbReference type="RefSeq" id="WP_369693425.1">
    <property type="nucleotide sequence ID" value="NZ_SUTK01000011.1"/>
</dbReference>
<dbReference type="AlphaFoldDB" id="A0A8T3V5E0"/>
<dbReference type="InterPro" id="IPR050572">
    <property type="entry name" value="Fe-S_Ferredoxin"/>
</dbReference>
<organism evidence="9 10">
    <name type="scientific">Methanobrevibacter thaueri</name>
    <dbReference type="NCBI Taxonomy" id="190975"/>
    <lineage>
        <taxon>Archaea</taxon>
        <taxon>Methanobacteriati</taxon>
        <taxon>Methanobacteriota</taxon>
        <taxon>Methanomada group</taxon>
        <taxon>Methanobacteria</taxon>
        <taxon>Methanobacteriales</taxon>
        <taxon>Methanobacteriaceae</taxon>
        <taxon>Methanobrevibacter</taxon>
    </lineage>
</organism>
<evidence type="ECO:0000256" key="7">
    <source>
        <dbReference type="ARBA" id="ARBA00023014"/>
    </source>
</evidence>
<dbReference type="InterPro" id="IPR017900">
    <property type="entry name" value="4Fe4S_Fe_S_CS"/>
</dbReference>
<evidence type="ECO:0000313" key="9">
    <source>
        <dbReference type="EMBL" id="MBE6501501.1"/>
    </source>
</evidence>
<dbReference type="PROSITE" id="PS00198">
    <property type="entry name" value="4FE4S_FER_1"/>
    <property type="match status" value="4"/>
</dbReference>
<gene>
    <name evidence="9" type="ORF">E7Z79_03565</name>
</gene>
<feature type="domain" description="4Fe-4S ferredoxin-type" evidence="8">
    <location>
        <begin position="396"/>
        <end position="425"/>
    </location>
</feature>
<dbReference type="GO" id="GO:0046872">
    <property type="term" value="F:metal ion binding"/>
    <property type="evidence" value="ECO:0007669"/>
    <property type="project" value="UniProtKB-KW"/>
</dbReference>
<keyword evidence="4" id="KW-0677">Repeat</keyword>